<keyword evidence="9" id="KW-1185">Reference proteome</keyword>
<dbReference type="EMBL" id="LYPA01000025">
    <property type="protein sequence ID" value="OBR68482.1"/>
    <property type="molecule type" value="Genomic_DNA"/>
</dbReference>
<dbReference type="Pfam" id="PF14824">
    <property type="entry name" value="Sirohm_synth_M"/>
    <property type="match status" value="1"/>
</dbReference>
<keyword evidence="5" id="KW-0627">Porphyrin biosynthesis</keyword>
<gene>
    <name evidence="8" type="ORF">A7K91_09790</name>
</gene>
<dbReference type="NCBIfam" id="TIGR01470">
    <property type="entry name" value="cysG_Nterm"/>
    <property type="match status" value="1"/>
</dbReference>
<evidence type="ECO:0000256" key="1">
    <source>
        <dbReference type="ARBA" id="ARBA00005010"/>
    </source>
</evidence>
<reference evidence="8 9" key="1">
    <citation type="submission" date="2016-05" db="EMBL/GenBank/DDBJ databases">
        <title>Paenibacillus oryzae. sp. nov., isolated from the rice root.</title>
        <authorList>
            <person name="Zhang J."/>
            <person name="Zhang X."/>
        </authorList>
    </citation>
    <scope>NUCLEOTIDE SEQUENCE [LARGE SCALE GENOMIC DNA]</scope>
    <source>
        <strain evidence="8 9">1DrF-4</strain>
    </source>
</reference>
<dbReference type="OrthoDB" id="9773765at2"/>
<dbReference type="InterPro" id="IPR036291">
    <property type="entry name" value="NAD(P)-bd_dom_sf"/>
</dbReference>
<dbReference type="EC" id="1.3.1.76" evidence="2"/>
<organism evidence="8 9">
    <name type="scientific">Paenibacillus oryzae</name>
    <dbReference type="NCBI Taxonomy" id="1844972"/>
    <lineage>
        <taxon>Bacteria</taxon>
        <taxon>Bacillati</taxon>
        <taxon>Bacillota</taxon>
        <taxon>Bacilli</taxon>
        <taxon>Bacillales</taxon>
        <taxon>Paenibacillaceae</taxon>
        <taxon>Paenibacillus</taxon>
    </lineage>
</organism>
<evidence type="ECO:0000256" key="5">
    <source>
        <dbReference type="ARBA" id="ARBA00023244"/>
    </source>
</evidence>
<evidence type="ECO:0000256" key="3">
    <source>
        <dbReference type="ARBA" id="ARBA00023002"/>
    </source>
</evidence>
<sequence>MNEASFSSAPAYPVSLRIQGKLIVIIGGGRVAERKLNGLMDGGADKVTLISPYVVPGIAEQAEAGRLTYICREFVPDDLEGAYLAFAASSSAAVNLAVMNEADKRGIWCNRADQGDEGNFITPSVLRREELTIAVSAGGASPALASLIKEELEARFGEEVGAALRRLRELRQYAKTAIPDRELRRSVLRLAAEEALEDWSKAIHPQQWLNELLTRTEGRLNRDE</sequence>
<keyword evidence="4" id="KW-0520">NAD</keyword>
<dbReference type="SUPFAM" id="SSF51735">
    <property type="entry name" value="NAD(P)-binding Rossmann-fold domains"/>
    <property type="match status" value="1"/>
</dbReference>
<evidence type="ECO:0000313" key="9">
    <source>
        <dbReference type="Proteomes" id="UP000092024"/>
    </source>
</evidence>
<dbReference type="PANTHER" id="PTHR35330">
    <property type="entry name" value="SIROHEME BIOSYNTHESIS PROTEIN MET8"/>
    <property type="match status" value="1"/>
</dbReference>
<dbReference type="Gene3D" id="3.40.50.720">
    <property type="entry name" value="NAD(P)-binding Rossmann-like Domain"/>
    <property type="match status" value="1"/>
</dbReference>
<dbReference type="RefSeq" id="WP_068679048.1">
    <property type="nucleotide sequence ID" value="NZ_LYPA01000025.1"/>
</dbReference>
<dbReference type="InterPro" id="IPR006367">
    <property type="entry name" value="Sirohaem_synthase_N"/>
</dbReference>
<proteinExistence type="predicted"/>
<protein>
    <recommendedName>
        <fullName evidence="2">precorrin-2 dehydrogenase</fullName>
        <ecNumber evidence="2">1.3.1.76</ecNumber>
    </recommendedName>
</protein>
<dbReference type="GO" id="GO:0004325">
    <property type="term" value="F:ferrochelatase activity"/>
    <property type="evidence" value="ECO:0007669"/>
    <property type="project" value="InterPro"/>
</dbReference>
<comment type="caution">
    <text evidence="8">The sequence shown here is derived from an EMBL/GenBank/DDBJ whole genome shotgun (WGS) entry which is preliminary data.</text>
</comment>
<feature type="domain" description="Siroheme synthase central" evidence="7">
    <location>
        <begin position="130"/>
        <end position="154"/>
    </location>
</feature>
<dbReference type="Proteomes" id="UP000092024">
    <property type="component" value="Unassembled WGS sequence"/>
</dbReference>
<evidence type="ECO:0000313" key="8">
    <source>
        <dbReference type="EMBL" id="OBR68482.1"/>
    </source>
</evidence>
<dbReference type="PANTHER" id="PTHR35330:SF1">
    <property type="entry name" value="SIROHEME BIOSYNTHESIS PROTEIN MET8"/>
    <property type="match status" value="1"/>
</dbReference>
<name>A0A1A5YS84_9BACL</name>
<evidence type="ECO:0000256" key="4">
    <source>
        <dbReference type="ARBA" id="ARBA00023027"/>
    </source>
</evidence>
<dbReference type="UniPathway" id="UPA00262">
    <property type="reaction ID" value="UER00222"/>
</dbReference>
<dbReference type="STRING" id="1844972.A7K91_09790"/>
<dbReference type="GO" id="GO:0019354">
    <property type="term" value="P:siroheme biosynthetic process"/>
    <property type="evidence" value="ECO:0007669"/>
    <property type="project" value="UniProtKB-UniPathway"/>
</dbReference>
<evidence type="ECO:0000259" key="7">
    <source>
        <dbReference type="Pfam" id="PF14824"/>
    </source>
</evidence>
<comment type="catalytic activity">
    <reaction evidence="6">
        <text>precorrin-2 + NAD(+) = sirohydrochlorin + NADH + 2 H(+)</text>
        <dbReference type="Rhea" id="RHEA:15613"/>
        <dbReference type="ChEBI" id="CHEBI:15378"/>
        <dbReference type="ChEBI" id="CHEBI:57540"/>
        <dbReference type="ChEBI" id="CHEBI:57945"/>
        <dbReference type="ChEBI" id="CHEBI:58351"/>
        <dbReference type="ChEBI" id="CHEBI:58827"/>
        <dbReference type="EC" id="1.3.1.76"/>
    </reaction>
</comment>
<accession>A0A1A5YS84</accession>
<dbReference type="SUPFAM" id="SSF75615">
    <property type="entry name" value="Siroheme synthase middle domains-like"/>
    <property type="match status" value="1"/>
</dbReference>
<evidence type="ECO:0000256" key="2">
    <source>
        <dbReference type="ARBA" id="ARBA00012400"/>
    </source>
</evidence>
<dbReference type="InterPro" id="IPR028281">
    <property type="entry name" value="Sirohaem_synthase_central"/>
</dbReference>
<dbReference type="AlphaFoldDB" id="A0A1A5YS84"/>
<evidence type="ECO:0000256" key="6">
    <source>
        <dbReference type="ARBA" id="ARBA00047561"/>
    </source>
</evidence>
<dbReference type="InterPro" id="IPR042518">
    <property type="entry name" value="SirC_C"/>
</dbReference>
<dbReference type="Gene3D" id="1.10.8.610">
    <property type="entry name" value="SirC, precorrin-2 dehydrogenase, C-terminal helical domain-like"/>
    <property type="match status" value="1"/>
</dbReference>
<dbReference type="InterPro" id="IPR028161">
    <property type="entry name" value="Met8-like"/>
</dbReference>
<dbReference type="Pfam" id="PF13241">
    <property type="entry name" value="NAD_binding_7"/>
    <property type="match status" value="1"/>
</dbReference>
<keyword evidence="3" id="KW-0560">Oxidoreductase</keyword>
<comment type="pathway">
    <text evidence="1">Porphyrin-containing compound metabolism; siroheme biosynthesis; sirohydrochlorin from precorrin-2: step 1/1.</text>
</comment>
<dbReference type="GO" id="GO:0043115">
    <property type="term" value="F:precorrin-2 dehydrogenase activity"/>
    <property type="evidence" value="ECO:0007669"/>
    <property type="project" value="UniProtKB-EC"/>
</dbReference>